<dbReference type="RefSeq" id="WP_039583023.1">
    <property type="nucleotide sequence ID" value="NZ_CP009747.1"/>
</dbReference>
<dbReference type="KEGG" id="ppv:NJ69_22060"/>
<dbReference type="Proteomes" id="UP000258127">
    <property type="component" value="Chromosome"/>
</dbReference>
<name>A0AAI8PA44_9PSED</name>
<evidence type="ECO:0000313" key="2">
    <source>
        <dbReference type="Proteomes" id="UP000258127"/>
    </source>
</evidence>
<evidence type="ECO:0000313" key="1">
    <source>
        <dbReference type="EMBL" id="AXO86971.1"/>
    </source>
</evidence>
<keyword evidence="2" id="KW-1185">Reference proteome</keyword>
<protein>
    <submittedName>
        <fullName evidence="1">Uncharacterized protein</fullName>
    </submittedName>
</protein>
<reference evidence="1 2" key="1">
    <citation type="submission" date="2018-08" db="EMBL/GenBank/DDBJ databases">
        <authorList>
            <person name="Lee Y."/>
            <person name="Kakembo D."/>
        </authorList>
    </citation>
    <scope>NUCLEOTIDE SEQUENCE [LARGE SCALE GENOMIC DNA]</scope>
    <source>
        <strain evidence="1 2">JBCS1880</strain>
    </source>
</reference>
<sequence length="555" mass="61651">MNSSNGRPDIEAVAELYFTDLYDSPANPRLGINYELLKRPVRLHASMATVPKIGDEVILYWNDVPVQTIIIDGSMVGNPRLQFSVPVSRVQPPSGRVFYTYEDKVSGEPPERSPVRTIAVNTQVPGGAGPDMQPPYNSRLTPCTVTPNPVTNLDATVRVQVPRWLNKKVGDELIVYWGGVPVNHPKVTNPSIPESVVIPAAVVMMVGTQGTVPVTYDIRDFVDNYSRQARPTQVRVQLAAPTVRANGSRVTLIDLRGLNRLDVLVPDYGMQVGDSVTLLWQGAANRQKTERVVGIGPMTITVDLGWARENKDRQVSVSFVVTRGGQTMTSSVATVQVNESTEQLFLPAPTVRDLQNGMLDYHWLLANRGGEATVVVPAYTGMRVGHTVRVSWSNNVVWNTAVQTVRAIGPMEFKIRSIEVIDTVGHFANVNYTVVTEPNGRINASQFYRVQVKDYDAPFQSMPPPFMLNSNTLRIPRPGTRAFRTVVRWYHPESGWQQDSPILYYGSDGQTHLDWTIPAAWIAANRGRTVYVSYSMSVNNGRIHVGRYLRYNVPA</sequence>
<proteinExistence type="predicted"/>
<gene>
    <name evidence="1" type="ORF">DZC75_02695</name>
</gene>
<dbReference type="EMBL" id="CP031641">
    <property type="protein sequence ID" value="AXO86971.1"/>
    <property type="molecule type" value="Genomic_DNA"/>
</dbReference>
<organism evidence="1 2">
    <name type="scientific">Pseudomonas parafulva</name>
    <dbReference type="NCBI Taxonomy" id="157782"/>
    <lineage>
        <taxon>Bacteria</taxon>
        <taxon>Pseudomonadati</taxon>
        <taxon>Pseudomonadota</taxon>
        <taxon>Gammaproteobacteria</taxon>
        <taxon>Pseudomonadales</taxon>
        <taxon>Pseudomonadaceae</taxon>
        <taxon>Pseudomonas</taxon>
    </lineage>
</organism>
<dbReference type="AlphaFoldDB" id="A0AAI8PA44"/>
<accession>A0AAI8PA44</accession>